<comment type="pathway">
    <text evidence="1 11">Pyrimidine metabolism; CTP biosynthesis via de novo pathway; CTP from UDP: step 2/2.</text>
</comment>
<dbReference type="FunFam" id="3.40.50.300:FF:000009">
    <property type="entry name" value="CTP synthase"/>
    <property type="match status" value="1"/>
</dbReference>
<feature type="active site" evidence="11">
    <location>
        <position position="511"/>
    </location>
</feature>
<feature type="binding site" evidence="11">
    <location>
        <begin position="150"/>
        <end position="152"/>
    </location>
    <ligand>
        <name>CTP</name>
        <dbReference type="ChEBI" id="CHEBI:37563"/>
        <note>allosteric inhibitor</note>
    </ligand>
</feature>
<comment type="activity regulation">
    <text evidence="11">Allosterically activated by GTP, when glutamine is the substrate; GTP has no effect on the reaction when ammonia is the substrate. The allosteric effector GTP functions by stabilizing the protein conformation that binds the tetrahedral intermediate(s) formed during glutamine hydrolysis. Inhibited by the product CTP, via allosteric rather than competitive inhibition.</text>
</comment>
<name>A0A7X2T0T3_9CLOT</name>
<dbReference type="GO" id="GO:0003883">
    <property type="term" value="F:CTP synthase activity"/>
    <property type="evidence" value="ECO:0007669"/>
    <property type="project" value="UniProtKB-UniRule"/>
</dbReference>
<feature type="binding site" evidence="11">
    <location>
        <position position="73"/>
    </location>
    <ligand>
        <name>Mg(2+)</name>
        <dbReference type="ChEBI" id="CHEBI:18420"/>
    </ligand>
</feature>
<dbReference type="InterPro" id="IPR027417">
    <property type="entry name" value="P-loop_NTPase"/>
</dbReference>
<evidence type="ECO:0000256" key="9">
    <source>
        <dbReference type="ARBA" id="ARBA00022975"/>
    </source>
</evidence>
<reference evidence="14 15" key="1">
    <citation type="submission" date="2019-08" db="EMBL/GenBank/DDBJ databases">
        <title>In-depth cultivation of the pig gut microbiome towards novel bacterial diversity and tailored functional studies.</title>
        <authorList>
            <person name="Wylensek D."/>
            <person name="Hitch T.C.A."/>
            <person name="Clavel T."/>
        </authorList>
    </citation>
    <scope>NUCLEOTIDE SEQUENCE [LARGE SCALE GENOMIC DNA]</scope>
    <source>
        <strain evidence="14 15">WCA-383-APC-5B</strain>
    </source>
</reference>
<evidence type="ECO:0000259" key="13">
    <source>
        <dbReference type="Pfam" id="PF06418"/>
    </source>
</evidence>
<dbReference type="InterPro" id="IPR029062">
    <property type="entry name" value="Class_I_gatase-like"/>
</dbReference>
<dbReference type="Gene3D" id="3.40.50.880">
    <property type="match status" value="1"/>
</dbReference>
<feature type="binding site" evidence="11">
    <location>
        <position position="407"/>
    </location>
    <ligand>
        <name>L-glutamine</name>
        <dbReference type="ChEBI" id="CHEBI:58359"/>
    </ligand>
</feature>
<dbReference type="CDD" id="cd03113">
    <property type="entry name" value="CTPS_N"/>
    <property type="match status" value="1"/>
</dbReference>
<evidence type="ECO:0000259" key="12">
    <source>
        <dbReference type="Pfam" id="PF00117"/>
    </source>
</evidence>
<comment type="similarity">
    <text evidence="2 11">Belongs to the CTP synthase family.</text>
</comment>
<accession>A0A7X2T0T3</accession>
<feature type="binding site" evidence="11">
    <location>
        <position position="15"/>
    </location>
    <ligand>
        <name>UTP</name>
        <dbReference type="ChEBI" id="CHEBI:46398"/>
    </ligand>
</feature>
<keyword evidence="5 11" id="KW-0547">Nucleotide-binding</keyword>
<keyword evidence="3 11" id="KW-0436">Ligase</keyword>
<feature type="binding site" evidence="11">
    <location>
        <position position="226"/>
    </location>
    <ligand>
        <name>CTP</name>
        <dbReference type="ChEBI" id="CHEBI:37563"/>
        <note>allosteric inhibitor</note>
    </ligand>
</feature>
<evidence type="ECO:0000256" key="4">
    <source>
        <dbReference type="ARBA" id="ARBA00022723"/>
    </source>
</evidence>
<evidence type="ECO:0000313" key="14">
    <source>
        <dbReference type="EMBL" id="MSR90932.1"/>
    </source>
</evidence>
<feature type="binding site" evidence="11">
    <location>
        <begin position="384"/>
        <end position="387"/>
    </location>
    <ligand>
        <name>L-glutamine</name>
        <dbReference type="ChEBI" id="CHEBI:58359"/>
    </ligand>
</feature>
<feature type="active site" description="Nucleophile; for glutamine hydrolysis" evidence="11">
    <location>
        <position position="383"/>
    </location>
</feature>
<feature type="binding site" evidence="11">
    <location>
        <position position="226"/>
    </location>
    <ligand>
        <name>UTP</name>
        <dbReference type="ChEBI" id="CHEBI:46398"/>
    </ligand>
</feature>
<keyword evidence="8 11" id="KW-0315">Glutamine amidotransferase</keyword>
<evidence type="ECO:0000256" key="2">
    <source>
        <dbReference type="ARBA" id="ARBA00007533"/>
    </source>
</evidence>
<dbReference type="NCBIfam" id="NF003792">
    <property type="entry name" value="PRK05380.1"/>
    <property type="match status" value="1"/>
</dbReference>
<dbReference type="Pfam" id="PF06418">
    <property type="entry name" value="CTP_synth_N"/>
    <property type="match status" value="1"/>
</dbReference>
<dbReference type="FunFam" id="3.40.50.880:FF:000002">
    <property type="entry name" value="CTP synthase"/>
    <property type="match status" value="1"/>
</dbReference>
<comment type="function">
    <text evidence="11">Catalyzes the ATP-dependent amination of UTP to CTP with either L-glutamine or ammonia as the source of nitrogen. Regulates intracellular CTP levels through interactions with the four ribonucleotide triphosphates.</text>
</comment>
<comment type="subunit">
    <text evidence="11">Homotetramer.</text>
</comment>
<dbReference type="GO" id="GO:0044210">
    <property type="term" value="P:'de novo' CTP biosynthetic process"/>
    <property type="evidence" value="ECO:0007669"/>
    <property type="project" value="UniProtKB-UniRule"/>
</dbReference>
<dbReference type="GO" id="GO:0019856">
    <property type="term" value="P:pyrimidine nucleobase biosynthetic process"/>
    <property type="evidence" value="ECO:0007669"/>
    <property type="project" value="TreeGrafter"/>
</dbReference>
<feature type="region of interest" description="Amidoligase domain" evidence="11">
    <location>
        <begin position="1"/>
        <end position="269"/>
    </location>
</feature>
<protein>
    <recommendedName>
        <fullName evidence="11">CTP synthase</fullName>
        <ecNumber evidence="11">6.3.4.2</ecNumber>
    </recommendedName>
    <alternativeName>
        <fullName evidence="11">Cytidine 5'-triphosphate synthase</fullName>
    </alternativeName>
    <alternativeName>
        <fullName evidence="11">Cytidine triphosphate synthetase</fullName>
        <shortName evidence="11">CTP synthetase</shortName>
        <shortName evidence="11">CTPS</shortName>
    </alternativeName>
    <alternativeName>
        <fullName evidence="11">UTP--ammonia ligase</fullName>
    </alternativeName>
</protein>
<dbReference type="Pfam" id="PF00117">
    <property type="entry name" value="GATase"/>
    <property type="match status" value="1"/>
</dbReference>
<evidence type="ECO:0000313" key="15">
    <source>
        <dbReference type="Proteomes" id="UP000460287"/>
    </source>
</evidence>
<feature type="binding site" evidence="11">
    <location>
        <position position="143"/>
    </location>
    <ligand>
        <name>Mg(2+)</name>
        <dbReference type="ChEBI" id="CHEBI:18420"/>
    </ligand>
</feature>
<evidence type="ECO:0000256" key="3">
    <source>
        <dbReference type="ARBA" id="ARBA00022598"/>
    </source>
</evidence>
<dbReference type="GO" id="GO:0046872">
    <property type="term" value="F:metal ion binding"/>
    <property type="evidence" value="ECO:0007669"/>
    <property type="project" value="UniProtKB-KW"/>
</dbReference>
<comment type="catalytic activity">
    <reaction evidence="10 11">
        <text>UTP + L-glutamine + ATP + H2O = CTP + L-glutamate + ADP + phosphate + 2 H(+)</text>
        <dbReference type="Rhea" id="RHEA:26426"/>
        <dbReference type="ChEBI" id="CHEBI:15377"/>
        <dbReference type="ChEBI" id="CHEBI:15378"/>
        <dbReference type="ChEBI" id="CHEBI:29985"/>
        <dbReference type="ChEBI" id="CHEBI:30616"/>
        <dbReference type="ChEBI" id="CHEBI:37563"/>
        <dbReference type="ChEBI" id="CHEBI:43474"/>
        <dbReference type="ChEBI" id="CHEBI:46398"/>
        <dbReference type="ChEBI" id="CHEBI:58359"/>
        <dbReference type="ChEBI" id="CHEBI:456216"/>
        <dbReference type="EC" id="6.3.4.2"/>
    </reaction>
</comment>
<evidence type="ECO:0000256" key="8">
    <source>
        <dbReference type="ARBA" id="ARBA00022962"/>
    </source>
</evidence>
<dbReference type="PANTHER" id="PTHR11550">
    <property type="entry name" value="CTP SYNTHASE"/>
    <property type="match status" value="1"/>
</dbReference>
<dbReference type="InterPro" id="IPR017926">
    <property type="entry name" value="GATASE"/>
</dbReference>
<dbReference type="SUPFAM" id="SSF52540">
    <property type="entry name" value="P-loop containing nucleoside triphosphate hydrolases"/>
    <property type="match status" value="1"/>
</dbReference>
<dbReference type="NCBIfam" id="TIGR00337">
    <property type="entry name" value="PyrG"/>
    <property type="match status" value="1"/>
</dbReference>
<feature type="binding site" evidence="11">
    <location>
        <position position="356"/>
    </location>
    <ligand>
        <name>L-glutamine</name>
        <dbReference type="ChEBI" id="CHEBI:58359"/>
    </ligand>
</feature>
<feature type="domain" description="CTP synthase N-terminal" evidence="13">
    <location>
        <begin position="5"/>
        <end position="269"/>
    </location>
</feature>
<feature type="binding site" evidence="11">
    <location>
        <begin position="190"/>
        <end position="195"/>
    </location>
    <ligand>
        <name>CTP</name>
        <dbReference type="ChEBI" id="CHEBI:37563"/>
        <note>allosteric inhibitor</note>
    </ligand>
</feature>
<gene>
    <name evidence="11" type="primary">pyrG</name>
    <name evidence="14" type="ORF">FYJ33_05800</name>
</gene>
<feature type="binding site" evidence="11">
    <location>
        <position position="56"/>
    </location>
    <ligand>
        <name>L-glutamine</name>
        <dbReference type="ChEBI" id="CHEBI:58359"/>
    </ligand>
</feature>
<comment type="caution">
    <text evidence="14">The sequence shown here is derived from an EMBL/GenBank/DDBJ whole genome shotgun (WGS) entry which is preliminary data.</text>
</comment>
<dbReference type="EMBL" id="VULX01000005">
    <property type="protein sequence ID" value="MSR90932.1"/>
    <property type="molecule type" value="Genomic_DNA"/>
</dbReference>
<evidence type="ECO:0000256" key="10">
    <source>
        <dbReference type="ARBA" id="ARBA00047781"/>
    </source>
</evidence>
<dbReference type="PANTHER" id="PTHR11550:SF0">
    <property type="entry name" value="CTP SYNTHASE-RELATED"/>
    <property type="match status" value="1"/>
</dbReference>
<comment type="catalytic activity">
    <reaction evidence="11">
        <text>L-glutamine + H2O = L-glutamate + NH4(+)</text>
        <dbReference type="Rhea" id="RHEA:15889"/>
        <dbReference type="ChEBI" id="CHEBI:15377"/>
        <dbReference type="ChEBI" id="CHEBI:28938"/>
        <dbReference type="ChEBI" id="CHEBI:29985"/>
        <dbReference type="ChEBI" id="CHEBI:58359"/>
    </reaction>
</comment>
<proteinExistence type="inferred from homology"/>
<comment type="catalytic activity">
    <reaction evidence="11">
        <text>UTP + NH4(+) + ATP = CTP + ADP + phosphate + 2 H(+)</text>
        <dbReference type="Rhea" id="RHEA:16597"/>
        <dbReference type="ChEBI" id="CHEBI:15378"/>
        <dbReference type="ChEBI" id="CHEBI:28938"/>
        <dbReference type="ChEBI" id="CHEBI:30616"/>
        <dbReference type="ChEBI" id="CHEBI:37563"/>
        <dbReference type="ChEBI" id="CHEBI:43474"/>
        <dbReference type="ChEBI" id="CHEBI:46398"/>
        <dbReference type="ChEBI" id="CHEBI:456216"/>
    </reaction>
</comment>
<keyword evidence="6 11" id="KW-0067">ATP-binding</keyword>
<feature type="binding site" evidence="11">
    <location>
        <position position="244"/>
    </location>
    <ligand>
        <name>ATP</name>
        <dbReference type="ChEBI" id="CHEBI:30616"/>
    </ligand>
</feature>
<organism evidence="14 15">
    <name type="scientific">Inconstantimicrobium porci</name>
    <dbReference type="NCBI Taxonomy" id="2652291"/>
    <lineage>
        <taxon>Bacteria</taxon>
        <taxon>Bacillati</taxon>
        <taxon>Bacillota</taxon>
        <taxon>Clostridia</taxon>
        <taxon>Eubacteriales</taxon>
        <taxon>Clostridiaceae</taxon>
        <taxon>Inconstantimicrobium</taxon>
    </lineage>
</organism>
<feature type="binding site" evidence="11">
    <location>
        <begin position="190"/>
        <end position="195"/>
    </location>
    <ligand>
        <name>UTP</name>
        <dbReference type="ChEBI" id="CHEBI:46398"/>
    </ligand>
</feature>
<dbReference type="Proteomes" id="UP000460287">
    <property type="component" value="Unassembled WGS sequence"/>
</dbReference>
<dbReference type="GO" id="GO:0097268">
    <property type="term" value="C:cytoophidium"/>
    <property type="evidence" value="ECO:0007669"/>
    <property type="project" value="UniProtKB-ARBA"/>
</dbReference>
<dbReference type="InterPro" id="IPR033828">
    <property type="entry name" value="GATase1_CTP_Synthase"/>
</dbReference>
<dbReference type="GO" id="GO:0005524">
    <property type="term" value="F:ATP binding"/>
    <property type="evidence" value="ECO:0007669"/>
    <property type="project" value="UniProtKB-KW"/>
</dbReference>
<feature type="domain" description="Glutamine amidotransferase" evidence="12">
    <location>
        <begin position="304"/>
        <end position="528"/>
    </location>
</feature>
<evidence type="ECO:0000256" key="6">
    <source>
        <dbReference type="ARBA" id="ARBA00022840"/>
    </source>
</evidence>
<comment type="miscellaneous">
    <text evidence="11">CTPSs have evolved a hybrid strategy for distinguishing between UTP and CTP. The overlapping regions of the product feedback inhibitory and substrate sites recognize a common feature in both compounds, the triphosphate moiety. To differentiate isosteric substrate and product pyrimidine rings, an additional pocket far from the expected kinase/ligase catalytic site, specifically recognizes the cytosine and ribose portions of the product inhibitor.</text>
</comment>
<dbReference type="GO" id="GO:0042802">
    <property type="term" value="F:identical protein binding"/>
    <property type="evidence" value="ECO:0007669"/>
    <property type="project" value="TreeGrafter"/>
</dbReference>
<keyword evidence="4 11" id="KW-0479">Metal-binding</keyword>
<dbReference type="UniPathway" id="UPA00159">
    <property type="reaction ID" value="UER00277"/>
</dbReference>
<evidence type="ECO:0000256" key="11">
    <source>
        <dbReference type="HAMAP-Rule" id="MF_01227"/>
    </source>
</evidence>
<feature type="binding site" evidence="11">
    <location>
        <begin position="16"/>
        <end position="21"/>
    </location>
    <ligand>
        <name>ATP</name>
        <dbReference type="ChEBI" id="CHEBI:30616"/>
    </ligand>
</feature>
<dbReference type="RefSeq" id="WP_154530810.1">
    <property type="nucleotide sequence ID" value="NZ_JAXFSD010000037.1"/>
</dbReference>
<evidence type="ECO:0000256" key="1">
    <source>
        <dbReference type="ARBA" id="ARBA00005171"/>
    </source>
</evidence>
<feature type="active site" evidence="11">
    <location>
        <position position="509"/>
    </location>
</feature>
<dbReference type="InterPro" id="IPR017456">
    <property type="entry name" value="CTP_synthase_N"/>
</dbReference>
<keyword evidence="15" id="KW-1185">Reference proteome</keyword>
<sequence>MKKTKYVFVTGGVVSSLGKGITAASLGRLLKNRGLNVSIQKFDPYINIDPGTMSPYQHGEVFVTDDGAETDLDLGHYERFIDENLSKNSNVTTGKVYWSVLSKERKGEYLGGTVQVIPHITDELKSRVYRIAKERDVDVVITEIGGTVGDIESLPFLEAIRQIKYDVGVENVCFIHVTLVPYLGKAGELKTKPTQHSVKELRSIGIQPDIIVCRAEKEIPQNLRDKIGLFCNVDGKAVIQNLDAGNLYEVPLMLHQEGLDNLVVEKLNLGCRDIDNSEWEEMVNRIKSLKKEVAIGLVGKYVELHDAYISVVEALKHGGYVNDAEVKIKWINSVDLNHDNVDEILRGLDGILVPGGFGDRGIEGKIEAARWARENKVPFLGICLGMQCAVIEFARDVLGYEGANSSELDPETKYPVIDLMPEQKDIENLGGTMRLGLYPCKIEDGSVSKELYGENLVYERHRHRYEFNNEYRKEIQDAGMSVIGTSPDSRLVEIVEIKDHPWYVGCQFHPELKSRPNRPHPLFRGFIKAAVDEHEQNNK</sequence>
<evidence type="ECO:0000256" key="5">
    <source>
        <dbReference type="ARBA" id="ARBA00022741"/>
    </source>
</evidence>
<keyword evidence="9 11" id="KW-0665">Pyrimidine biosynthesis</keyword>
<dbReference type="SUPFAM" id="SSF52317">
    <property type="entry name" value="Class I glutamine amidotransferase-like"/>
    <property type="match status" value="1"/>
</dbReference>
<keyword evidence="7 11" id="KW-0460">Magnesium</keyword>
<comment type="caution">
    <text evidence="11">Lacks conserved residue(s) required for the propagation of feature annotation.</text>
</comment>
<dbReference type="PROSITE" id="PS51273">
    <property type="entry name" value="GATASE_TYPE_1"/>
    <property type="match status" value="1"/>
</dbReference>
<feature type="binding site" evidence="11">
    <location>
        <position position="73"/>
    </location>
    <ligand>
        <name>ATP</name>
        <dbReference type="ChEBI" id="CHEBI:30616"/>
    </ligand>
</feature>
<feature type="binding site" evidence="11">
    <location>
        <position position="464"/>
    </location>
    <ligand>
        <name>L-glutamine</name>
        <dbReference type="ChEBI" id="CHEBI:58359"/>
    </ligand>
</feature>
<dbReference type="AlphaFoldDB" id="A0A7X2T0T3"/>
<evidence type="ECO:0000256" key="7">
    <source>
        <dbReference type="ARBA" id="ARBA00022842"/>
    </source>
</evidence>
<dbReference type="Gene3D" id="3.40.50.300">
    <property type="entry name" value="P-loop containing nucleotide triphosphate hydrolases"/>
    <property type="match status" value="1"/>
</dbReference>
<dbReference type="GO" id="GO:0005829">
    <property type="term" value="C:cytosol"/>
    <property type="evidence" value="ECO:0007669"/>
    <property type="project" value="TreeGrafter"/>
</dbReference>
<dbReference type="EC" id="6.3.4.2" evidence="11"/>
<dbReference type="CDD" id="cd01746">
    <property type="entry name" value="GATase1_CTP_Synthase"/>
    <property type="match status" value="1"/>
</dbReference>
<dbReference type="InterPro" id="IPR004468">
    <property type="entry name" value="CTP_synthase"/>
</dbReference>
<feature type="binding site" evidence="11">
    <location>
        <position position="15"/>
    </location>
    <ligand>
        <name>CTP</name>
        <dbReference type="ChEBI" id="CHEBI:37563"/>
        <note>allosteric inhibitor</note>
    </ligand>
</feature>
<dbReference type="HAMAP" id="MF_01227">
    <property type="entry name" value="PyrG"/>
    <property type="match status" value="1"/>
</dbReference>